<evidence type="ECO:0000256" key="3">
    <source>
        <dbReference type="PIRSR" id="PIRSR603782-1"/>
    </source>
</evidence>
<evidence type="ECO:0000256" key="5">
    <source>
        <dbReference type="SAM" id="Phobius"/>
    </source>
</evidence>
<dbReference type="CDD" id="cd02968">
    <property type="entry name" value="SCO"/>
    <property type="match status" value="1"/>
</dbReference>
<keyword evidence="4" id="KW-1015">Disulfide bond</keyword>
<dbReference type="EMBL" id="CP062983">
    <property type="protein sequence ID" value="QPC81798.1"/>
    <property type="molecule type" value="Genomic_DNA"/>
</dbReference>
<keyword evidence="8" id="KW-1185">Reference proteome</keyword>
<dbReference type="PANTHER" id="PTHR12151">
    <property type="entry name" value="ELECTRON TRANSPORT PROTIN SCO1/SENC FAMILY MEMBER"/>
    <property type="match status" value="1"/>
</dbReference>
<feature type="domain" description="Thioredoxin" evidence="6">
    <location>
        <begin position="61"/>
        <end position="209"/>
    </location>
</feature>
<dbReference type="InterPro" id="IPR036249">
    <property type="entry name" value="Thioredoxin-like_sf"/>
</dbReference>
<protein>
    <submittedName>
        <fullName evidence="7">SCO family protein</fullName>
    </submittedName>
</protein>
<sequence length="231" mass="25654">MKNDDKIALPAWLIWLLVGLIAAIILVLGYIIVQQLQANDSDAFASLADFEDPDFNGIDTIQPPREMPNFTLTGTDGDPISLSDLPQQPTLIFFGFTNCPDICPITLGEMKALHDALGDEGDDLNYVFISVDGERDIPEHMGDYLALRSVDAYVTGLTGNPEDVRRIGADYGVKFVYGTPDDNGNYNVDHTSSMFLLDSNREWIRKYAFNMERAVLLEDIQQILDDEAEAA</sequence>
<dbReference type="Proteomes" id="UP000594468">
    <property type="component" value="Chromosome"/>
</dbReference>
<evidence type="ECO:0000256" key="1">
    <source>
        <dbReference type="ARBA" id="ARBA00010996"/>
    </source>
</evidence>
<feature type="binding site" evidence="3">
    <location>
        <position position="103"/>
    </location>
    <ligand>
        <name>Cu cation</name>
        <dbReference type="ChEBI" id="CHEBI:23378"/>
    </ligand>
</feature>
<dbReference type="GO" id="GO:0046872">
    <property type="term" value="F:metal ion binding"/>
    <property type="evidence" value="ECO:0007669"/>
    <property type="project" value="UniProtKB-KW"/>
</dbReference>
<feature type="transmembrane region" description="Helical" evidence="5">
    <location>
        <begin position="12"/>
        <end position="33"/>
    </location>
</feature>
<dbReference type="AlphaFoldDB" id="A0A7S8E7H6"/>
<keyword evidence="5" id="KW-1133">Transmembrane helix</keyword>
<keyword evidence="2 3" id="KW-0186">Copper</keyword>
<name>A0A7S8E7H6_9CHLR</name>
<dbReference type="PROSITE" id="PS51352">
    <property type="entry name" value="THIOREDOXIN_2"/>
    <property type="match status" value="1"/>
</dbReference>
<dbReference type="KEGG" id="pmet:G4Y79_19205"/>
<dbReference type="InterPro" id="IPR013766">
    <property type="entry name" value="Thioredoxin_domain"/>
</dbReference>
<evidence type="ECO:0000259" key="6">
    <source>
        <dbReference type="PROSITE" id="PS51352"/>
    </source>
</evidence>
<gene>
    <name evidence="7" type="ORF">G4Y79_19205</name>
</gene>
<dbReference type="InterPro" id="IPR003782">
    <property type="entry name" value="SCO1/SenC"/>
</dbReference>
<proteinExistence type="inferred from homology"/>
<dbReference type="Gene3D" id="3.40.30.10">
    <property type="entry name" value="Glutaredoxin"/>
    <property type="match status" value="1"/>
</dbReference>
<keyword evidence="3" id="KW-0479">Metal-binding</keyword>
<feature type="binding site" evidence="3">
    <location>
        <position position="99"/>
    </location>
    <ligand>
        <name>Cu cation</name>
        <dbReference type="ChEBI" id="CHEBI:23378"/>
    </ligand>
</feature>
<keyword evidence="5" id="KW-0472">Membrane</keyword>
<accession>A0A7S8E7H6</accession>
<dbReference type="RefSeq" id="WP_195169869.1">
    <property type="nucleotide sequence ID" value="NZ_CP062983.1"/>
</dbReference>
<dbReference type="Pfam" id="PF02630">
    <property type="entry name" value="SCO1-SenC"/>
    <property type="match status" value="1"/>
</dbReference>
<dbReference type="SUPFAM" id="SSF52833">
    <property type="entry name" value="Thioredoxin-like"/>
    <property type="match status" value="1"/>
</dbReference>
<evidence type="ECO:0000313" key="8">
    <source>
        <dbReference type="Proteomes" id="UP000594468"/>
    </source>
</evidence>
<dbReference type="PANTHER" id="PTHR12151:SF25">
    <property type="entry name" value="LINALOOL DEHYDRATASE_ISOMERASE DOMAIN-CONTAINING PROTEIN"/>
    <property type="match status" value="1"/>
</dbReference>
<reference evidence="7 8" key="1">
    <citation type="submission" date="2020-02" db="EMBL/GenBank/DDBJ databases">
        <authorList>
            <person name="Zheng R.K."/>
            <person name="Sun C.M."/>
        </authorList>
    </citation>
    <scope>NUCLEOTIDE SEQUENCE [LARGE SCALE GENOMIC DNA]</scope>
    <source>
        <strain evidence="8">rifampicinis</strain>
    </source>
</reference>
<feature type="binding site" evidence="3">
    <location>
        <position position="190"/>
    </location>
    <ligand>
        <name>Cu cation</name>
        <dbReference type="ChEBI" id="CHEBI:23378"/>
    </ligand>
</feature>
<feature type="disulfide bond" description="Redox-active" evidence="4">
    <location>
        <begin position="99"/>
        <end position="103"/>
    </location>
</feature>
<keyword evidence="5" id="KW-0812">Transmembrane</keyword>
<comment type="similarity">
    <text evidence="1">Belongs to the SCO1/2 family.</text>
</comment>
<organism evidence="7 8">
    <name type="scientific">Phototrophicus methaneseepsis</name>
    <dbReference type="NCBI Taxonomy" id="2710758"/>
    <lineage>
        <taxon>Bacteria</taxon>
        <taxon>Bacillati</taxon>
        <taxon>Chloroflexota</taxon>
        <taxon>Candidatus Thermofontia</taxon>
        <taxon>Phototrophicales</taxon>
        <taxon>Phototrophicaceae</taxon>
        <taxon>Phototrophicus</taxon>
    </lineage>
</organism>
<evidence type="ECO:0000313" key="7">
    <source>
        <dbReference type="EMBL" id="QPC81798.1"/>
    </source>
</evidence>
<evidence type="ECO:0000256" key="2">
    <source>
        <dbReference type="ARBA" id="ARBA00023008"/>
    </source>
</evidence>
<evidence type="ECO:0000256" key="4">
    <source>
        <dbReference type="PIRSR" id="PIRSR603782-2"/>
    </source>
</evidence>